<reference evidence="7" key="1">
    <citation type="submission" date="2021-01" db="EMBL/GenBank/DDBJ databases">
        <authorList>
            <person name="Corre E."/>
            <person name="Pelletier E."/>
            <person name="Niang G."/>
            <person name="Scheremetjew M."/>
            <person name="Finn R."/>
            <person name="Kale V."/>
            <person name="Holt S."/>
            <person name="Cochrane G."/>
            <person name="Meng A."/>
            <person name="Brown T."/>
            <person name="Cohen L."/>
        </authorList>
    </citation>
    <scope>NUCLEOTIDE SEQUENCE</scope>
    <source>
        <strain evidence="7">MM31A-1</strain>
    </source>
</reference>
<dbReference type="Gene3D" id="3.40.50.300">
    <property type="entry name" value="P-loop containing nucleotide triphosphate hydrolases"/>
    <property type="match status" value="2"/>
</dbReference>
<protein>
    <recommendedName>
        <fullName evidence="6">WW domain-containing protein</fullName>
    </recommendedName>
</protein>
<evidence type="ECO:0000256" key="2">
    <source>
        <dbReference type="ARBA" id="ARBA00022801"/>
    </source>
</evidence>
<feature type="region of interest" description="Disordered" evidence="5">
    <location>
        <begin position="202"/>
        <end position="221"/>
    </location>
</feature>
<evidence type="ECO:0000256" key="4">
    <source>
        <dbReference type="ARBA" id="ARBA00022840"/>
    </source>
</evidence>
<dbReference type="InterPro" id="IPR041679">
    <property type="entry name" value="DNA2/NAM7-like_C"/>
</dbReference>
<dbReference type="CDD" id="cd18042">
    <property type="entry name" value="DEXXQc_SETX"/>
    <property type="match status" value="1"/>
</dbReference>
<dbReference type="Pfam" id="PF13086">
    <property type="entry name" value="AAA_11"/>
    <property type="match status" value="1"/>
</dbReference>
<dbReference type="GO" id="GO:0016787">
    <property type="term" value="F:hydrolase activity"/>
    <property type="evidence" value="ECO:0007669"/>
    <property type="project" value="UniProtKB-KW"/>
</dbReference>
<dbReference type="CDD" id="cd18808">
    <property type="entry name" value="SF1_C_Upf1"/>
    <property type="match status" value="1"/>
</dbReference>
<dbReference type="PANTHER" id="PTHR10887">
    <property type="entry name" value="DNA2/NAM7 HELICASE FAMILY"/>
    <property type="match status" value="1"/>
</dbReference>
<feature type="compositionally biased region" description="Gly residues" evidence="5">
    <location>
        <begin position="1"/>
        <end position="15"/>
    </location>
</feature>
<keyword evidence="4" id="KW-0067">ATP-binding</keyword>
<keyword evidence="3" id="KW-0347">Helicase</keyword>
<feature type="compositionally biased region" description="Polar residues" evidence="5">
    <location>
        <begin position="202"/>
        <end position="215"/>
    </location>
</feature>
<feature type="compositionally biased region" description="Polar residues" evidence="5">
    <location>
        <begin position="119"/>
        <end position="130"/>
    </location>
</feature>
<dbReference type="SUPFAM" id="SSF52540">
    <property type="entry name" value="P-loop containing nucleoside triphosphate hydrolases"/>
    <property type="match status" value="1"/>
</dbReference>
<dbReference type="GO" id="GO:0004386">
    <property type="term" value="F:helicase activity"/>
    <property type="evidence" value="ECO:0007669"/>
    <property type="project" value="UniProtKB-KW"/>
</dbReference>
<proteinExistence type="predicted"/>
<dbReference type="FunFam" id="3.40.50.300:FF:000326">
    <property type="entry name" value="P-loop containing nucleoside triphosphate hydrolase"/>
    <property type="match status" value="1"/>
</dbReference>
<feature type="domain" description="WW" evidence="6">
    <location>
        <begin position="720"/>
        <end position="758"/>
    </location>
</feature>
<dbReference type="InterPro" id="IPR047187">
    <property type="entry name" value="SF1_C_Upf1"/>
</dbReference>
<organism evidence="7">
    <name type="scientific">Chaetoceros debilis</name>
    <dbReference type="NCBI Taxonomy" id="122233"/>
    <lineage>
        <taxon>Eukaryota</taxon>
        <taxon>Sar</taxon>
        <taxon>Stramenopiles</taxon>
        <taxon>Ochrophyta</taxon>
        <taxon>Bacillariophyta</taxon>
        <taxon>Coscinodiscophyceae</taxon>
        <taxon>Chaetocerotophycidae</taxon>
        <taxon>Chaetocerotales</taxon>
        <taxon>Chaetocerotaceae</taxon>
        <taxon>Chaetoceros</taxon>
    </lineage>
</organism>
<keyword evidence="1" id="KW-0547">Nucleotide-binding</keyword>
<keyword evidence="2" id="KW-0378">Hydrolase</keyword>
<dbReference type="PANTHER" id="PTHR10887:SF495">
    <property type="entry name" value="HELICASE SENATAXIN ISOFORM X1-RELATED"/>
    <property type="match status" value="1"/>
</dbReference>
<feature type="region of interest" description="Disordered" evidence="5">
    <location>
        <begin position="257"/>
        <end position="278"/>
    </location>
</feature>
<evidence type="ECO:0000256" key="3">
    <source>
        <dbReference type="ARBA" id="ARBA00022806"/>
    </source>
</evidence>
<dbReference type="PROSITE" id="PS50020">
    <property type="entry name" value="WW_DOMAIN_2"/>
    <property type="match status" value="1"/>
</dbReference>
<dbReference type="InterPro" id="IPR027417">
    <property type="entry name" value="P-loop_NTPase"/>
</dbReference>
<gene>
    <name evidence="7" type="ORF">CDEB00056_LOCUS18773</name>
</gene>
<dbReference type="AlphaFoldDB" id="A0A7S3QDW8"/>
<accession>A0A7S3QDW8</accession>
<sequence length="1189" mass="130153">MFGSGDEGNGGGEGGGDGDDRGDDDGSRGSNDSDDMFGSSSGEDDNDGNSADQTKQMNHGQNVINEDRTTSVPDAVTTLAPEPQNNHRGDTNDGGGGGDDDFGDMFGDDDDENIESDLGNESSSASSHVMTESAIATATATITSPIVATGSQGRKITSTSALAIPRKRKASGIAASSTSLNQSTIPRSASISKSTIISVNDKPSSMIRNGQSNLGVHQKRRPDQYKSFQMSDFWSSLRQWNFLADLNASCTQISRRATSSNDSNTKEDGKSQSTQPLPDEFHCHEHYLASWAPLLIRETKAQVLSDMSSKFSSQSNGQSDIQLSKMIVPVKVMTKNGNSAASVMGDELKLEISSPNYAKGGGQSRIQDAATAATIRNEFLANDLVFIACDPSVVNQAYKGMLKIPEKASSYSVTSLLSLASPFVDKRLGVIGVVTQWSKGLGSNGKLLVQVSRRLWKTTSIGSDHDLYMLRLGSNVTAIREFRALCTMKEMALSKYLLSPKFDIHPSPTSNGNPLSELGGSNALGIGFRIWVKSKFNSSQQASISAAAREYGDGGFTLIKGPPGTGKTTTLVALLNALHLRQYQKYYSEIERITLMAKTSSQIETLAAISAAAKVKPRILVCAPSNAAVDNVCQKIMTDKFLDGNGCKYSPSMIRVGLAPSSAVSSLTLKAKLDKTVLQGSNPSKLETAIVTTREELKRFQNEIRNLQLRVRLIAKGSIHPISRDWEIRIDEENFVKNQRVLYVNHKMKKVQLKSPERISPGEEEYPIDEMPHYRGNMQNLVKYIERHNDMSARLKEYVLLQNAAANLSKSKRQRELTSELNDDLEMNILESTHIVLTTLGSSGGNVLSSHQFSVIVIDEAAQCSEPSMLPALHRGSSHCVLVGDPAQLPATIFEVSGRETKYDRSLFQRLEEAGHHVYMLNTQYRMHPKISSFPRRIFYKGSLVDGPNVSKVDYGGDLSIIIKSRFQYFKPFTIFDLDSEEERDGTNLSNMTEALFALQLFESLDQESNGLAKKSRVAIVTPYQQQVFLLKRIFEGKYGLSYTRFVDISTIDSFQGKEASIVVLSCVRASTPLAQGAKGGGGIGFLSDVQRMNVALTRAKHFLFVIARCRTILVNPYWRDLVTHARSQQAILPVIPQKIGGVANNPKMRGGGMRAPNIQFPDLKNLRPSFQTHSHAIQGMDPRLQWNH</sequence>
<feature type="compositionally biased region" description="Polar residues" evidence="5">
    <location>
        <begin position="53"/>
        <end position="64"/>
    </location>
</feature>
<feature type="region of interest" description="Disordered" evidence="5">
    <location>
        <begin position="168"/>
        <end position="187"/>
    </location>
</feature>
<dbReference type="Pfam" id="PF13087">
    <property type="entry name" value="AAA_12"/>
    <property type="match status" value="1"/>
</dbReference>
<dbReference type="InterPro" id="IPR041677">
    <property type="entry name" value="DNA2/NAM7_AAA_11"/>
</dbReference>
<dbReference type="GO" id="GO:0005694">
    <property type="term" value="C:chromosome"/>
    <property type="evidence" value="ECO:0007669"/>
    <property type="project" value="UniProtKB-ARBA"/>
</dbReference>
<dbReference type="GO" id="GO:0005524">
    <property type="term" value="F:ATP binding"/>
    <property type="evidence" value="ECO:0007669"/>
    <property type="project" value="UniProtKB-KW"/>
</dbReference>
<evidence type="ECO:0000259" key="6">
    <source>
        <dbReference type="PROSITE" id="PS50020"/>
    </source>
</evidence>
<dbReference type="InterPro" id="IPR045055">
    <property type="entry name" value="DNA2/NAM7-like"/>
</dbReference>
<evidence type="ECO:0000256" key="5">
    <source>
        <dbReference type="SAM" id="MobiDB-lite"/>
    </source>
</evidence>
<feature type="region of interest" description="Disordered" evidence="5">
    <location>
        <begin position="1"/>
        <end position="130"/>
    </location>
</feature>
<evidence type="ECO:0000256" key="1">
    <source>
        <dbReference type="ARBA" id="ARBA00022741"/>
    </source>
</evidence>
<dbReference type="EMBL" id="HBIO01024442">
    <property type="protein sequence ID" value="CAE0473920.1"/>
    <property type="molecule type" value="Transcribed_RNA"/>
</dbReference>
<dbReference type="InterPro" id="IPR001202">
    <property type="entry name" value="WW_dom"/>
</dbReference>
<feature type="compositionally biased region" description="Acidic residues" evidence="5">
    <location>
        <begin position="98"/>
        <end position="115"/>
    </location>
</feature>
<name>A0A7S3QDW8_9STRA</name>
<feature type="compositionally biased region" description="Polar residues" evidence="5">
    <location>
        <begin position="174"/>
        <end position="187"/>
    </location>
</feature>
<evidence type="ECO:0000313" key="7">
    <source>
        <dbReference type="EMBL" id="CAE0473920.1"/>
    </source>
</evidence>